<feature type="region of interest" description="Disordered" evidence="1">
    <location>
        <begin position="187"/>
        <end position="239"/>
    </location>
</feature>
<dbReference type="InterPro" id="IPR036179">
    <property type="entry name" value="Ig-like_dom_sf"/>
</dbReference>
<protein>
    <recommendedName>
        <fullName evidence="4">Ig-like domain-containing protein</fullName>
    </recommendedName>
</protein>
<name>A0A437CP24_ORYJA</name>
<evidence type="ECO:0000256" key="1">
    <source>
        <dbReference type="SAM" id="MobiDB-lite"/>
    </source>
</evidence>
<proteinExistence type="predicted"/>
<feature type="region of interest" description="Disordered" evidence="1">
    <location>
        <begin position="294"/>
        <end position="316"/>
    </location>
</feature>
<keyword evidence="3" id="KW-0732">Signal</keyword>
<dbReference type="Pfam" id="PF07686">
    <property type="entry name" value="V-set"/>
    <property type="match status" value="1"/>
</dbReference>
<feature type="compositionally biased region" description="Polar residues" evidence="1">
    <location>
        <begin position="304"/>
        <end position="316"/>
    </location>
</feature>
<organism evidence="5 6">
    <name type="scientific">Oryzias javanicus</name>
    <name type="common">Javanese ricefish</name>
    <name type="synonym">Aplocheilus javanicus</name>
    <dbReference type="NCBI Taxonomy" id="123683"/>
    <lineage>
        <taxon>Eukaryota</taxon>
        <taxon>Metazoa</taxon>
        <taxon>Chordata</taxon>
        <taxon>Craniata</taxon>
        <taxon>Vertebrata</taxon>
        <taxon>Euteleostomi</taxon>
        <taxon>Actinopterygii</taxon>
        <taxon>Neopterygii</taxon>
        <taxon>Teleostei</taxon>
        <taxon>Neoteleostei</taxon>
        <taxon>Acanthomorphata</taxon>
        <taxon>Ovalentaria</taxon>
        <taxon>Atherinomorphae</taxon>
        <taxon>Beloniformes</taxon>
        <taxon>Adrianichthyidae</taxon>
        <taxon>Oryziinae</taxon>
        <taxon>Oryzias</taxon>
    </lineage>
</organism>
<dbReference type="Proteomes" id="UP000283210">
    <property type="component" value="Chromosome 13"/>
</dbReference>
<dbReference type="InterPro" id="IPR007110">
    <property type="entry name" value="Ig-like_dom"/>
</dbReference>
<dbReference type="InterPro" id="IPR013106">
    <property type="entry name" value="Ig_V-set"/>
</dbReference>
<keyword evidence="2" id="KW-0472">Membrane</keyword>
<dbReference type="InterPro" id="IPR013783">
    <property type="entry name" value="Ig-like_fold"/>
</dbReference>
<evidence type="ECO:0000256" key="2">
    <source>
        <dbReference type="SAM" id="Phobius"/>
    </source>
</evidence>
<evidence type="ECO:0000256" key="3">
    <source>
        <dbReference type="SAM" id="SignalP"/>
    </source>
</evidence>
<gene>
    <name evidence="5" type="ORF">OJAV_G00126970</name>
</gene>
<reference evidence="5 6" key="2">
    <citation type="submission" date="2019-01" db="EMBL/GenBank/DDBJ databases">
        <title>A chromosome length genome reference of the Java medaka (oryzias javanicus).</title>
        <authorList>
            <person name="Herpin A."/>
            <person name="Takehana Y."/>
            <person name="Naruse K."/>
            <person name="Ansai S."/>
            <person name="Kawaguchi M."/>
        </authorList>
    </citation>
    <scope>NUCLEOTIDE SEQUENCE [LARGE SCALE GENOMIC DNA]</scope>
    <source>
        <strain evidence="5">RS831</strain>
        <tissue evidence="5">Whole body</tissue>
    </source>
</reference>
<evidence type="ECO:0000313" key="5">
    <source>
        <dbReference type="EMBL" id="RVE64531.1"/>
    </source>
</evidence>
<evidence type="ECO:0000259" key="4">
    <source>
        <dbReference type="PROSITE" id="PS50835"/>
    </source>
</evidence>
<dbReference type="PROSITE" id="PS50835">
    <property type="entry name" value="IG_LIKE"/>
    <property type="match status" value="1"/>
</dbReference>
<feature type="compositionally biased region" description="Polar residues" evidence="1">
    <location>
        <begin position="187"/>
        <end position="200"/>
    </location>
</feature>
<dbReference type="SUPFAM" id="SSF48726">
    <property type="entry name" value="Immunoglobulin"/>
    <property type="match status" value="1"/>
</dbReference>
<reference evidence="5 6" key="1">
    <citation type="submission" date="2018-11" db="EMBL/GenBank/DDBJ databases">
        <authorList>
            <person name="Lopez-Roques C."/>
            <person name="Donnadieu C."/>
            <person name="Bouchez O."/>
            <person name="Klopp C."/>
            <person name="Cabau C."/>
            <person name="Zahm M."/>
        </authorList>
    </citation>
    <scope>NUCLEOTIDE SEQUENCE [LARGE SCALE GENOMIC DNA]</scope>
    <source>
        <strain evidence="5">RS831</strain>
        <tissue evidence="5">Whole body</tissue>
    </source>
</reference>
<dbReference type="OrthoDB" id="8963697at2759"/>
<dbReference type="EMBL" id="CM012449">
    <property type="protein sequence ID" value="RVE64531.1"/>
    <property type="molecule type" value="Genomic_DNA"/>
</dbReference>
<feature type="signal peptide" evidence="3">
    <location>
        <begin position="1"/>
        <end position="23"/>
    </location>
</feature>
<feature type="domain" description="Ig-like" evidence="4">
    <location>
        <begin position="49"/>
        <end position="144"/>
    </location>
</feature>
<keyword evidence="2" id="KW-1133">Transmembrane helix</keyword>
<sequence>MVAMMYTSTFFVLLAMRLFSVSSNDEKSGCKDSSGGMFCATTNLNPQIGSSVLLPCNFFKKKTGNVTWTYNGDSSLVEISSNGRVKFLNPRNGRLKVFPIQTSPGNFSIRISELENNDLGCYSCMLGSECHQVELMREESKTLEYEKLLYICIAVAVLFLLTFIAYCCMHFICVWKKKAEINPTNSASAATEGVDSNSGVYENDDQSPVGAGSAKDSRTTAGDVQNPNRTEPPQSSAQIYPNLEEFQFQREESHKRQKFHIELFTRLRQASLRRHVYVNQHEIRNQQVMATHVESEQDGEYNNPIYNRSTEQLSRV</sequence>
<keyword evidence="2" id="KW-0812">Transmembrane</keyword>
<feature type="chain" id="PRO_5019575091" description="Ig-like domain-containing protein" evidence="3">
    <location>
        <begin position="24"/>
        <end position="316"/>
    </location>
</feature>
<keyword evidence="6" id="KW-1185">Reference proteome</keyword>
<dbReference type="Gene3D" id="2.60.40.10">
    <property type="entry name" value="Immunoglobulins"/>
    <property type="match status" value="1"/>
</dbReference>
<evidence type="ECO:0000313" key="6">
    <source>
        <dbReference type="Proteomes" id="UP000283210"/>
    </source>
</evidence>
<feature type="transmembrane region" description="Helical" evidence="2">
    <location>
        <begin position="148"/>
        <end position="175"/>
    </location>
</feature>
<feature type="compositionally biased region" description="Polar residues" evidence="1">
    <location>
        <begin position="219"/>
        <end position="239"/>
    </location>
</feature>
<dbReference type="AlphaFoldDB" id="A0A437CP24"/>
<accession>A0A437CP24</accession>